<evidence type="ECO:0000256" key="1">
    <source>
        <dbReference type="ARBA" id="ARBA00022723"/>
    </source>
</evidence>
<evidence type="ECO:0000313" key="6">
    <source>
        <dbReference type="Proteomes" id="UP001379533"/>
    </source>
</evidence>
<name>A0ABZ2KAK4_9BACT</name>
<dbReference type="Gene3D" id="1.10.150.120">
    <property type="entry name" value="[2Fe-2S]-binding domain"/>
    <property type="match status" value="1"/>
</dbReference>
<dbReference type="InterPro" id="IPR002888">
    <property type="entry name" value="2Fe-2S-bd"/>
</dbReference>
<dbReference type="PROSITE" id="PS00197">
    <property type="entry name" value="2FE2S_FER_1"/>
    <property type="match status" value="1"/>
</dbReference>
<evidence type="ECO:0000256" key="3">
    <source>
        <dbReference type="ARBA" id="ARBA00023004"/>
    </source>
</evidence>
<proteinExistence type="predicted"/>
<keyword evidence="2" id="KW-0560">Oxidoreductase</keyword>
<dbReference type="CDD" id="cd00207">
    <property type="entry name" value="fer2"/>
    <property type="match status" value="1"/>
</dbReference>
<dbReference type="Gene3D" id="3.10.20.30">
    <property type="match status" value="1"/>
</dbReference>
<dbReference type="SUPFAM" id="SSF54292">
    <property type="entry name" value="2Fe-2S ferredoxin-like"/>
    <property type="match status" value="1"/>
</dbReference>
<dbReference type="Pfam" id="PF00111">
    <property type="entry name" value="Fer2"/>
    <property type="match status" value="1"/>
</dbReference>
<dbReference type="PANTHER" id="PTHR45331:SF2">
    <property type="entry name" value="OXIDOREDUCTASE WITH IRON-SULFUR SUBUNIT"/>
    <property type="match status" value="1"/>
</dbReference>
<dbReference type="InterPro" id="IPR036010">
    <property type="entry name" value="2Fe-2S_ferredoxin-like_sf"/>
</dbReference>
<dbReference type="PROSITE" id="PS51085">
    <property type="entry name" value="2FE2S_FER_2"/>
    <property type="match status" value="1"/>
</dbReference>
<gene>
    <name evidence="5" type="ORF">LZC95_02425</name>
</gene>
<organism evidence="5 6">
    <name type="scientific">Pendulispora brunnea</name>
    <dbReference type="NCBI Taxonomy" id="2905690"/>
    <lineage>
        <taxon>Bacteria</taxon>
        <taxon>Pseudomonadati</taxon>
        <taxon>Myxococcota</taxon>
        <taxon>Myxococcia</taxon>
        <taxon>Myxococcales</taxon>
        <taxon>Sorangiineae</taxon>
        <taxon>Pendulisporaceae</taxon>
        <taxon>Pendulispora</taxon>
    </lineage>
</organism>
<keyword evidence="1" id="KW-0479">Metal-binding</keyword>
<dbReference type="InterPro" id="IPR036884">
    <property type="entry name" value="2Fe-2S-bd_dom_sf"/>
</dbReference>
<dbReference type="InterPro" id="IPR006058">
    <property type="entry name" value="2Fe2S_fd_BS"/>
</dbReference>
<dbReference type="PANTHER" id="PTHR45331">
    <property type="entry name" value="OXIDOREDUCTASE, IRON-SULPHUR BINDING SUBUNIT-RELATED-RELATED"/>
    <property type="match status" value="1"/>
</dbReference>
<keyword evidence="3" id="KW-0408">Iron</keyword>
<dbReference type="Proteomes" id="UP001379533">
    <property type="component" value="Chromosome"/>
</dbReference>
<dbReference type="Pfam" id="PF01799">
    <property type="entry name" value="Fer2_2"/>
    <property type="match status" value="1"/>
</dbReference>
<dbReference type="Gene3D" id="3.40.30.10">
    <property type="entry name" value="Glutaredoxin"/>
    <property type="match status" value="1"/>
</dbReference>
<reference evidence="5 6" key="1">
    <citation type="submission" date="2021-12" db="EMBL/GenBank/DDBJ databases">
        <title>Discovery of the Pendulisporaceae a myxobacterial family with distinct sporulation behavior and unique specialized metabolism.</title>
        <authorList>
            <person name="Garcia R."/>
            <person name="Popoff A."/>
            <person name="Bader C.D."/>
            <person name="Loehr J."/>
            <person name="Walesch S."/>
            <person name="Walt C."/>
            <person name="Boldt J."/>
            <person name="Bunk B."/>
            <person name="Haeckl F.J.F.P.J."/>
            <person name="Gunesch A.P."/>
            <person name="Birkelbach J."/>
            <person name="Nuebel U."/>
            <person name="Pietschmann T."/>
            <person name="Bach T."/>
            <person name="Mueller R."/>
        </authorList>
    </citation>
    <scope>NUCLEOTIDE SEQUENCE [LARGE SCALE GENOMIC DNA]</scope>
    <source>
        <strain evidence="5 6">MSr12523</strain>
    </source>
</reference>
<dbReference type="SUPFAM" id="SSF52833">
    <property type="entry name" value="Thioredoxin-like"/>
    <property type="match status" value="1"/>
</dbReference>
<dbReference type="SUPFAM" id="SSF47741">
    <property type="entry name" value="CO dehydrogenase ISP C-domain like"/>
    <property type="match status" value="1"/>
</dbReference>
<accession>A0ABZ2KAK4</accession>
<protein>
    <submittedName>
        <fullName evidence="5">2Fe-2S iron-sulfur cluster-binding protein</fullName>
    </submittedName>
</protein>
<dbReference type="InterPro" id="IPR001041">
    <property type="entry name" value="2Fe-2S_ferredoxin-type"/>
</dbReference>
<keyword evidence="6" id="KW-1185">Reference proteome</keyword>
<dbReference type="InterPro" id="IPR036249">
    <property type="entry name" value="Thioredoxin-like_sf"/>
</dbReference>
<evidence type="ECO:0000259" key="4">
    <source>
        <dbReference type="PROSITE" id="PS51085"/>
    </source>
</evidence>
<dbReference type="InterPro" id="IPR012675">
    <property type="entry name" value="Beta-grasp_dom_sf"/>
</dbReference>
<feature type="domain" description="2Fe-2S ferredoxin-type" evidence="4">
    <location>
        <begin position="205"/>
        <end position="280"/>
    </location>
</feature>
<dbReference type="RefSeq" id="WP_394846305.1">
    <property type="nucleotide sequence ID" value="NZ_CP089982.1"/>
</dbReference>
<evidence type="ECO:0000313" key="5">
    <source>
        <dbReference type="EMBL" id="WXA95697.1"/>
    </source>
</evidence>
<dbReference type="InterPro" id="IPR052914">
    <property type="entry name" value="Aldehyde_Oxdr_Iron-Sulfur"/>
</dbReference>
<evidence type="ECO:0000256" key="2">
    <source>
        <dbReference type="ARBA" id="ARBA00023002"/>
    </source>
</evidence>
<sequence length="357" mass="37905">MDKLGPAPPFRVFDVRGRSVMPATFAGQTVILAFFDACGWQHAPESAYRALRAELRGLGAVLVIVSHDGIWSFRPDDDLELCVARDDLDTAQLDALRGRYGVRAGVPSFFIIDGHEQDAQARLRFSRHLPANAPPSIEMLVSALSAAGRAVVRDHSVSRRELVLSSLLAVFAVALVEACAGGGKDAVRSSPRAPAAGGAASGTELDVTLNVNGEARHLRIEPRVSLLDALRERCGLTGTKKGCDHGQCGACTVLIDGRRVHACLTLAVMARGKITTIEGLARGDQLHPMQAAFVECDGLQCGYCTPGQIMSAIGLLVEGHAKTDDEVREEMSGNICRCGAYSNIVSAIQLGRGKAPT</sequence>
<dbReference type="EMBL" id="CP089982">
    <property type="protein sequence ID" value="WXA95697.1"/>
    <property type="molecule type" value="Genomic_DNA"/>
</dbReference>